<dbReference type="GeneID" id="70214634"/>
<feature type="compositionally biased region" description="Polar residues" evidence="1">
    <location>
        <begin position="85"/>
        <end position="98"/>
    </location>
</feature>
<dbReference type="EMBL" id="JAGMUX010000012">
    <property type="protein sequence ID" value="KAH7243734.1"/>
    <property type="molecule type" value="Genomic_DNA"/>
</dbReference>
<protein>
    <submittedName>
        <fullName evidence="2">Uncharacterized protein</fullName>
    </submittedName>
</protein>
<feature type="compositionally biased region" description="Basic and acidic residues" evidence="1">
    <location>
        <begin position="7"/>
        <end position="16"/>
    </location>
</feature>
<name>A0A9P9K8D0_FUSRE</name>
<dbReference type="AlphaFoldDB" id="A0A9P9K8D0"/>
<comment type="caution">
    <text evidence="2">The sequence shown here is derived from an EMBL/GenBank/DDBJ whole genome shotgun (WGS) entry which is preliminary data.</text>
</comment>
<evidence type="ECO:0000313" key="2">
    <source>
        <dbReference type="EMBL" id="KAH7243734.1"/>
    </source>
</evidence>
<dbReference type="RefSeq" id="XP_046047227.1">
    <property type="nucleotide sequence ID" value="XM_046184680.1"/>
</dbReference>
<accession>A0A9P9K8D0</accession>
<reference evidence="2" key="1">
    <citation type="journal article" date="2021" name="Nat. Commun.">
        <title>Genetic determinants of endophytism in the Arabidopsis root mycobiome.</title>
        <authorList>
            <person name="Mesny F."/>
            <person name="Miyauchi S."/>
            <person name="Thiergart T."/>
            <person name="Pickel B."/>
            <person name="Atanasova L."/>
            <person name="Karlsson M."/>
            <person name="Huettel B."/>
            <person name="Barry K.W."/>
            <person name="Haridas S."/>
            <person name="Chen C."/>
            <person name="Bauer D."/>
            <person name="Andreopoulos W."/>
            <person name="Pangilinan J."/>
            <person name="LaButti K."/>
            <person name="Riley R."/>
            <person name="Lipzen A."/>
            <person name="Clum A."/>
            <person name="Drula E."/>
            <person name="Henrissat B."/>
            <person name="Kohler A."/>
            <person name="Grigoriev I.V."/>
            <person name="Martin F.M."/>
            <person name="Hacquard S."/>
        </authorList>
    </citation>
    <scope>NUCLEOTIDE SEQUENCE</scope>
    <source>
        <strain evidence="2">MPI-CAGE-AT-0023</strain>
    </source>
</reference>
<feature type="compositionally biased region" description="Basic and acidic residues" evidence="1">
    <location>
        <begin position="26"/>
        <end position="49"/>
    </location>
</feature>
<proteinExistence type="predicted"/>
<dbReference type="OrthoDB" id="5099850at2759"/>
<organism evidence="2 3">
    <name type="scientific">Fusarium redolens</name>
    <dbReference type="NCBI Taxonomy" id="48865"/>
    <lineage>
        <taxon>Eukaryota</taxon>
        <taxon>Fungi</taxon>
        <taxon>Dikarya</taxon>
        <taxon>Ascomycota</taxon>
        <taxon>Pezizomycotina</taxon>
        <taxon>Sordariomycetes</taxon>
        <taxon>Hypocreomycetidae</taxon>
        <taxon>Hypocreales</taxon>
        <taxon>Nectriaceae</taxon>
        <taxon>Fusarium</taxon>
        <taxon>Fusarium redolens species complex</taxon>
    </lineage>
</organism>
<evidence type="ECO:0000313" key="3">
    <source>
        <dbReference type="Proteomes" id="UP000720189"/>
    </source>
</evidence>
<feature type="compositionally biased region" description="Gly residues" evidence="1">
    <location>
        <begin position="63"/>
        <end position="80"/>
    </location>
</feature>
<keyword evidence="3" id="KW-1185">Reference proteome</keyword>
<dbReference type="Proteomes" id="UP000720189">
    <property type="component" value="Unassembled WGS sequence"/>
</dbReference>
<sequence length="400" mass="44085">MPPSRNNEQKAQDRQQRRPGPLGPPPERREAREEPTRRDMEELTLEERISTNPRGRSSTPRGGRSGRGRGGFFGARGSRGGPHSYRSSGAMSWSQSQADDAPGLKRATTAWMTRVAAEDGVIATKLTPTGLGGGYSANWYASTPEGYWCQSSTGAGLDKMAKRLMDEEPDAVAVNVIMTPVIPKVFDSIEIRQTQKLEMSNNFCGKDGKPAGLFGREIQAPSEKKPVVQGECELCSSKKHTLADCIVKGYKGSVGGCTICNSRAHLIDSCEQFQSMSLTEQVKIVVSQRANRPALRSSKAWHTYLHEFCMSNEFDARVVTGFPWSKGFCEVKGFNGLKKIQAAYEADPENYVFEVDDKTRNWDMVYVTCWQPANMVRPKVLGGDIKSEGDEGVVKSEPDV</sequence>
<gene>
    <name evidence="2" type="ORF">BKA55DRAFT_103213</name>
</gene>
<feature type="region of interest" description="Disordered" evidence="1">
    <location>
        <begin position="1"/>
        <end position="102"/>
    </location>
</feature>
<evidence type="ECO:0000256" key="1">
    <source>
        <dbReference type="SAM" id="MobiDB-lite"/>
    </source>
</evidence>